<dbReference type="Pfam" id="PF10099">
    <property type="entry name" value="RskA_C"/>
    <property type="match status" value="1"/>
</dbReference>
<keyword evidence="15" id="KW-1185">Reference proteome</keyword>
<evidence type="ECO:0000256" key="7">
    <source>
        <dbReference type="ARBA" id="ARBA00023136"/>
    </source>
</evidence>
<evidence type="ECO:0000256" key="10">
    <source>
        <dbReference type="ARBA" id="ARBA00030803"/>
    </source>
</evidence>
<keyword evidence="7 12" id="KW-0472">Membrane</keyword>
<evidence type="ECO:0000256" key="3">
    <source>
        <dbReference type="ARBA" id="ARBA00022475"/>
    </source>
</evidence>
<accession>A0A1H5M4C3</accession>
<dbReference type="InterPro" id="IPR051474">
    <property type="entry name" value="Anti-sigma-K/W_factor"/>
</dbReference>
<sequence length="246" mass="25342">MSTDEVRALLGAWAVDAVDDVERRTVERALAEDPELAREAAELREAVAGLAEAERAEPPAQLRDRVLGEVAASEQSGRSVPPTAPTSGRPGHGRSSRMATLRRLAVAAVLVIAVGVPSGLAWQERQRAERLETQLQIVIDAVAAGDAQVTQADVVGGGSAALIDDGTRVVFAAAGLPEVTERDYQLWIIAATDAAPVPAGLLHLQEGATSAEMADVPAGASVAVTVEPAGGSDAPTSDPVVVLTRS</sequence>
<evidence type="ECO:0000256" key="12">
    <source>
        <dbReference type="SAM" id="Phobius"/>
    </source>
</evidence>
<feature type="transmembrane region" description="Helical" evidence="12">
    <location>
        <begin position="104"/>
        <end position="122"/>
    </location>
</feature>
<dbReference type="PANTHER" id="PTHR37461">
    <property type="entry name" value="ANTI-SIGMA-K FACTOR RSKA"/>
    <property type="match status" value="1"/>
</dbReference>
<proteinExistence type="predicted"/>
<comment type="subcellular location">
    <subcellularLocation>
        <location evidence="2">Cell membrane</location>
    </subcellularLocation>
    <subcellularLocation>
        <location evidence="1">Membrane</location>
        <topology evidence="1">Single-pass membrane protein</topology>
    </subcellularLocation>
</comment>
<dbReference type="AlphaFoldDB" id="A0A1H5M4C3"/>
<keyword evidence="6" id="KW-0805">Transcription regulation</keyword>
<dbReference type="Proteomes" id="UP000199220">
    <property type="component" value="Unassembled WGS sequence"/>
</dbReference>
<dbReference type="Gene3D" id="1.10.10.1320">
    <property type="entry name" value="Anti-sigma factor, zinc-finger domain"/>
    <property type="match status" value="1"/>
</dbReference>
<evidence type="ECO:0000256" key="9">
    <source>
        <dbReference type="ARBA" id="ARBA00029829"/>
    </source>
</evidence>
<evidence type="ECO:0000256" key="8">
    <source>
        <dbReference type="ARBA" id="ARBA00023163"/>
    </source>
</evidence>
<dbReference type="PANTHER" id="PTHR37461:SF1">
    <property type="entry name" value="ANTI-SIGMA-K FACTOR RSKA"/>
    <property type="match status" value="1"/>
</dbReference>
<keyword evidence="8" id="KW-0804">Transcription</keyword>
<gene>
    <name evidence="14" type="ORF">SAMN04488554_3150</name>
</gene>
<keyword evidence="4 12" id="KW-0812">Transmembrane</keyword>
<evidence type="ECO:0000256" key="1">
    <source>
        <dbReference type="ARBA" id="ARBA00004167"/>
    </source>
</evidence>
<dbReference type="InterPro" id="IPR018764">
    <property type="entry name" value="RskA_C"/>
</dbReference>
<keyword evidence="3" id="KW-1003">Cell membrane</keyword>
<dbReference type="OrthoDB" id="153510at2"/>
<evidence type="ECO:0000256" key="5">
    <source>
        <dbReference type="ARBA" id="ARBA00022989"/>
    </source>
</evidence>
<evidence type="ECO:0000259" key="13">
    <source>
        <dbReference type="Pfam" id="PF10099"/>
    </source>
</evidence>
<protein>
    <recommendedName>
        <fullName evidence="10">Regulator of SigK</fullName>
    </recommendedName>
    <alternativeName>
        <fullName evidence="9">Sigma-K anti-sigma factor RskA</fullName>
    </alternativeName>
</protein>
<reference evidence="15" key="1">
    <citation type="submission" date="2016-10" db="EMBL/GenBank/DDBJ databases">
        <authorList>
            <person name="Varghese N."/>
            <person name="Submissions S."/>
        </authorList>
    </citation>
    <scope>NUCLEOTIDE SEQUENCE [LARGE SCALE GENOMIC DNA]</scope>
    <source>
        <strain evidence="15">DSM 21368</strain>
    </source>
</reference>
<evidence type="ECO:0000256" key="2">
    <source>
        <dbReference type="ARBA" id="ARBA00004236"/>
    </source>
</evidence>
<evidence type="ECO:0000256" key="4">
    <source>
        <dbReference type="ARBA" id="ARBA00022692"/>
    </source>
</evidence>
<evidence type="ECO:0000313" key="15">
    <source>
        <dbReference type="Proteomes" id="UP000199220"/>
    </source>
</evidence>
<dbReference type="InterPro" id="IPR041916">
    <property type="entry name" value="Anti_sigma_zinc_sf"/>
</dbReference>
<dbReference type="GO" id="GO:0006417">
    <property type="term" value="P:regulation of translation"/>
    <property type="evidence" value="ECO:0007669"/>
    <property type="project" value="TreeGrafter"/>
</dbReference>
<feature type="domain" description="Anti-sigma K factor RskA C-terminal" evidence="13">
    <location>
        <begin position="105"/>
        <end position="240"/>
    </location>
</feature>
<keyword evidence="5 12" id="KW-1133">Transmembrane helix</keyword>
<name>A0A1H5M4C3_9MICO</name>
<dbReference type="RefSeq" id="WP_089773989.1">
    <property type="nucleotide sequence ID" value="NZ_FNTX01000002.1"/>
</dbReference>
<dbReference type="STRING" id="648782.SAMN04488554_3150"/>
<evidence type="ECO:0000313" key="14">
    <source>
        <dbReference type="EMBL" id="SEE84269.1"/>
    </source>
</evidence>
<evidence type="ECO:0000256" key="6">
    <source>
        <dbReference type="ARBA" id="ARBA00023015"/>
    </source>
</evidence>
<dbReference type="GO" id="GO:0005886">
    <property type="term" value="C:plasma membrane"/>
    <property type="evidence" value="ECO:0007669"/>
    <property type="project" value="UniProtKB-SubCell"/>
</dbReference>
<evidence type="ECO:0000256" key="11">
    <source>
        <dbReference type="SAM" id="MobiDB-lite"/>
    </source>
</evidence>
<feature type="region of interest" description="Disordered" evidence="11">
    <location>
        <begin position="69"/>
        <end position="96"/>
    </location>
</feature>
<organism evidence="14 15">
    <name type="scientific">Ruania alba</name>
    <dbReference type="NCBI Taxonomy" id="648782"/>
    <lineage>
        <taxon>Bacteria</taxon>
        <taxon>Bacillati</taxon>
        <taxon>Actinomycetota</taxon>
        <taxon>Actinomycetes</taxon>
        <taxon>Micrococcales</taxon>
        <taxon>Ruaniaceae</taxon>
        <taxon>Ruania</taxon>
    </lineage>
</organism>
<dbReference type="EMBL" id="FNTX01000002">
    <property type="protein sequence ID" value="SEE84269.1"/>
    <property type="molecule type" value="Genomic_DNA"/>
</dbReference>
<dbReference type="GO" id="GO:0016989">
    <property type="term" value="F:sigma factor antagonist activity"/>
    <property type="evidence" value="ECO:0007669"/>
    <property type="project" value="TreeGrafter"/>
</dbReference>